<dbReference type="Proteomes" id="UP000724874">
    <property type="component" value="Unassembled WGS sequence"/>
</dbReference>
<protein>
    <submittedName>
        <fullName evidence="1">Uncharacterized protein</fullName>
    </submittedName>
</protein>
<name>A0A9P5NJZ0_GYMJU</name>
<gene>
    <name evidence="1" type="ORF">CPB84DRAFT_1748933</name>
</gene>
<comment type="caution">
    <text evidence="1">The sequence shown here is derived from an EMBL/GenBank/DDBJ whole genome shotgun (WGS) entry which is preliminary data.</text>
</comment>
<proteinExistence type="predicted"/>
<accession>A0A9P5NJZ0</accession>
<evidence type="ECO:0000313" key="1">
    <source>
        <dbReference type="EMBL" id="KAF8891496.1"/>
    </source>
</evidence>
<dbReference type="OrthoDB" id="3254241at2759"/>
<dbReference type="EMBL" id="JADNYJ010000072">
    <property type="protein sequence ID" value="KAF8891496.1"/>
    <property type="molecule type" value="Genomic_DNA"/>
</dbReference>
<reference evidence="1" key="1">
    <citation type="submission" date="2020-11" db="EMBL/GenBank/DDBJ databases">
        <authorList>
            <consortium name="DOE Joint Genome Institute"/>
            <person name="Ahrendt S."/>
            <person name="Riley R."/>
            <person name="Andreopoulos W."/>
            <person name="LaButti K."/>
            <person name="Pangilinan J."/>
            <person name="Ruiz-duenas F.J."/>
            <person name="Barrasa J.M."/>
            <person name="Sanchez-Garcia M."/>
            <person name="Camarero S."/>
            <person name="Miyauchi S."/>
            <person name="Serrano A."/>
            <person name="Linde D."/>
            <person name="Babiker R."/>
            <person name="Drula E."/>
            <person name="Ayuso-Fernandez I."/>
            <person name="Pacheco R."/>
            <person name="Padilla G."/>
            <person name="Ferreira P."/>
            <person name="Barriuso J."/>
            <person name="Kellner H."/>
            <person name="Castanera R."/>
            <person name="Alfaro M."/>
            <person name="Ramirez L."/>
            <person name="Pisabarro A.G."/>
            <person name="Kuo A."/>
            <person name="Tritt A."/>
            <person name="Lipzen A."/>
            <person name="He G."/>
            <person name="Yan M."/>
            <person name="Ng V."/>
            <person name="Cullen D."/>
            <person name="Martin F."/>
            <person name="Rosso M.-N."/>
            <person name="Henrissat B."/>
            <person name="Hibbett D."/>
            <person name="Martinez A.T."/>
            <person name="Grigoriev I.V."/>
        </authorList>
    </citation>
    <scope>NUCLEOTIDE SEQUENCE</scope>
    <source>
        <strain evidence="1">AH 44721</strain>
    </source>
</reference>
<evidence type="ECO:0000313" key="2">
    <source>
        <dbReference type="Proteomes" id="UP000724874"/>
    </source>
</evidence>
<dbReference type="AlphaFoldDB" id="A0A9P5NJZ0"/>
<sequence length="339" mass="38736">MDIASTVYSLTVGIVNFISEHEDKDALHDQISSIVVQIQSVVAPLMLHDIADEPLKQVLQSLQHVLSTVDGHLRSWRRAVRDECLQRYRPRKGIQPAFAGRSRPSTDGQHIKEVETQARPLLKKLERDDGASQFWRSCVGSDRLLLRLDENNTGHVTLKTLQDLVRDDDMKKVVNLYMAVWISDDLRINKPKVAVAQKKGVCVVQLSSTKTAKAWLKVNKSILKKHDTSGDLRFISDQARRELNDRGEVFNNRKAGEHITEFIRNEGFKAPILIFTTKRNIHTTRYVNLYPMTGSIGSNYKRFNQFVSALAERKTDDKDWLGFDRAAKTTKVDRGLLRY</sequence>
<organism evidence="1 2">
    <name type="scientific">Gymnopilus junonius</name>
    <name type="common">Spectacular rustgill mushroom</name>
    <name type="synonym">Gymnopilus spectabilis subsp. junonius</name>
    <dbReference type="NCBI Taxonomy" id="109634"/>
    <lineage>
        <taxon>Eukaryota</taxon>
        <taxon>Fungi</taxon>
        <taxon>Dikarya</taxon>
        <taxon>Basidiomycota</taxon>
        <taxon>Agaricomycotina</taxon>
        <taxon>Agaricomycetes</taxon>
        <taxon>Agaricomycetidae</taxon>
        <taxon>Agaricales</taxon>
        <taxon>Agaricineae</taxon>
        <taxon>Hymenogastraceae</taxon>
        <taxon>Gymnopilus</taxon>
    </lineage>
</organism>
<keyword evidence="2" id="KW-1185">Reference proteome</keyword>